<name>A0AAV8YTD2_9CUCU</name>
<accession>A0AAV8YTD2</accession>
<feature type="compositionally biased region" description="Acidic residues" evidence="1">
    <location>
        <begin position="187"/>
        <end position="211"/>
    </location>
</feature>
<reference evidence="2" key="1">
    <citation type="journal article" date="2023" name="Insect Mol. Biol.">
        <title>Genome sequencing provides insights into the evolution of gene families encoding plant cell wall-degrading enzymes in longhorned beetles.</title>
        <authorList>
            <person name="Shin N.R."/>
            <person name="Okamura Y."/>
            <person name="Kirsch R."/>
            <person name="Pauchet Y."/>
        </authorList>
    </citation>
    <scope>NUCLEOTIDE SEQUENCE</scope>
    <source>
        <strain evidence="2">AMC_N1</strain>
    </source>
</reference>
<keyword evidence="3" id="KW-1185">Reference proteome</keyword>
<dbReference type="Proteomes" id="UP001162162">
    <property type="component" value="Unassembled WGS sequence"/>
</dbReference>
<evidence type="ECO:0000313" key="2">
    <source>
        <dbReference type="EMBL" id="KAJ8954729.1"/>
    </source>
</evidence>
<proteinExistence type="predicted"/>
<feature type="compositionally biased region" description="Low complexity" evidence="1">
    <location>
        <begin position="50"/>
        <end position="63"/>
    </location>
</feature>
<feature type="region of interest" description="Disordered" evidence="1">
    <location>
        <begin position="187"/>
        <end position="252"/>
    </location>
</feature>
<protein>
    <submittedName>
        <fullName evidence="2">Uncharacterized protein</fullName>
    </submittedName>
</protein>
<gene>
    <name evidence="2" type="ORF">NQ318_011423</name>
</gene>
<feature type="compositionally biased region" description="Low complexity" evidence="1">
    <location>
        <begin position="127"/>
        <end position="137"/>
    </location>
</feature>
<evidence type="ECO:0000313" key="3">
    <source>
        <dbReference type="Proteomes" id="UP001162162"/>
    </source>
</evidence>
<dbReference type="EMBL" id="JAPWTK010000045">
    <property type="protein sequence ID" value="KAJ8954729.1"/>
    <property type="molecule type" value="Genomic_DNA"/>
</dbReference>
<sequence>ETLACIAKAPVADSSPVKKPSIAIVAGASTSEDVCPWEAGPPEPRSRKNSGQMDSGSSSSDISVAVAEVAEKVQRSCILTQQHTLDGGRKLSANPSDPPRRASVSVPIIHPVGDSSKRKVSSFEDNSSVATSTSSSVFAIPSDTNSRIEERNLAKTLKKSHSIAKTFSVGGTTAPIISVSSVADDLPGDAEQLEEEEDIVAEAESAEEEPEASGTMPEPLAPLAEPDSESPASEFPPSDPGGTPKGKETVRPKPTMCVLGKTSKGIHFPEVVWNCLFVFYGRLVGVAKRARGVAVTVEKESLGAYELRHLESLKEESYQQLRADWPVDVSLSLACGCLTKGRHIFARN</sequence>
<feature type="region of interest" description="Disordered" evidence="1">
    <location>
        <begin position="30"/>
        <end position="63"/>
    </location>
</feature>
<evidence type="ECO:0000256" key="1">
    <source>
        <dbReference type="SAM" id="MobiDB-lite"/>
    </source>
</evidence>
<dbReference type="AlphaFoldDB" id="A0AAV8YTD2"/>
<comment type="caution">
    <text evidence="2">The sequence shown here is derived from an EMBL/GenBank/DDBJ whole genome shotgun (WGS) entry which is preliminary data.</text>
</comment>
<organism evidence="2 3">
    <name type="scientific">Aromia moschata</name>
    <dbReference type="NCBI Taxonomy" id="1265417"/>
    <lineage>
        <taxon>Eukaryota</taxon>
        <taxon>Metazoa</taxon>
        <taxon>Ecdysozoa</taxon>
        <taxon>Arthropoda</taxon>
        <taxon>Hexapoda</taxon>
        <taxon>Insecta</taxon>
        <taxon>Pterygota</taxon>
        <taxon>Neoptera</taxon>
        <taxon>Endopterygota</taxon>
        <taxon>Coleoptera</taxon>
        <taxon>Polyphaga</taxon>
        <taxon>Cucujiformia</taxon>
        <taxon>Chrysomeloidea</taxon>
        <taxon>Cerambycidae</taxon>
        <taxon>Cerambycinae</taxon>
        <taxon>Callichromatini</taxon>
        <taxon>Aromia</taxon>
    </lineage>
</organism>
<feature type="region of interest" description="Disordered" evidence="1">
    <location>
        <begin position="111"/>
        <end position="137"/>
    </location>
</feature>
<feature type="non-terminal residue" evidence="2">
    <location>
        <position position="1"/>
    </location>
</feature>